<evidence type="ECO:0000256" key="1">
    <source>
        <dbReference type="SAM" id="Phobius"/>
    </source>
</evidence>
<keyword evidence="1" id="KW-0472">Membrane</keyword>
<evidence type="ECO:0000313" key="2">
    <source>
        <dbReference type="EMBL" id="KRM94608.1"/>
    </source>
</evidence>
<name>A0A0R2CTC1_9LACO</name>
<sequence>MLMTNSKIIAACFTILYAILIYLVFAGQMTAAMYVMAVGMFLESLICLIDCFRK</sequence>
<keyword evidence="1" id="KW-1133">Transmembrane helix</keyword>
<dbReference type="RefSeq" id="WP_156410657.1">
    <property type="nucleotide sequence ID" value="NZ_AYZR01000004.1"/>
</dbReference>
<proteinExistence type="predicted"/>
<keyword evidence="1" id="KW-0812">Transmembrane</keyword>
<feature type="transmembrane region" description="Helical" evidence="1">
    <location>
        <begin position="31"/>
        <end position="52"/>
    </location>
</feature>
<evidence type="ECO:0000313" key="3">
    <source>
        <dbReference type="Proteomes" id="UP000051256"/>
    </source>
</evidence>
<keyword evidence="3" id="KW-1185">Reference proteome</keyword>
<protein>
    <submittedName>
        <fullName evidence="2">Uncharacterized protein</fullName>
    </submittedName>
</protein>
<feature type="transmembrane region" description="Helical" evidence="1">
    <location>
        <begin position="7"/>
        <end position="25"/>
    </location>
</feature>
<dbReference type="EMBL" id="AYZR01000004">
    <property type="protein sequence ID" value="KRM94608.1"/>
    <property type="molecule type" value="Genomic_DNA"/>
</dbReference>
<reference evidence="2 3" key="1">
    <citation type="journal article" date="2015" name="Genome Announc.">
        <title>Expanding the biotechnology potential of lactobacilli through comparative genomics of 213 strains and associated genera.</title>
        <authorList>
            <person name="Sun Z."/>
            <person name="Harris H.M."/>
            <person name="McCann A."/>
            <person name="Guo C."/>
            <person name="Argimon S."/>
            <person name="Zhang W."/>
            <person name="Yang X."/>
            <person name="Jeffery I.B."/>
            <person name="Cooney J.C."/>
            <person name="Kagawa T.F."/>
            <person name="Liu W."/>
            <person name="Song Y."/>
            <person name="Salvetti E."/>
            <person name="Wrobel A."/>
            <person name="Rasinkangas P."/>
            <person name="Parkhill J."/>
            <person name="Rea M.C."/>
            <person name="O'Sullivan O."/>
            <person name="Ritari J."/>
            <person name="Douillard F.P."/>
            <person name="Paul Ross R."/>
            <person name="Yang R."/>
            <person name="Briner A.E."/>
            <person name="Felis G.E."/>
            <person name="de Vos W.M."/>
            <person name="Barrangou R."/>
            <person name="Klaenhammer T.R."/>
            <person name="Caufield P.W."/>
            <person name="Cui Y."/>
            <person name="Zhang H."/>
            <person name="O'Toole P.W."/>
        </authorList>
    </citation>
    <scope>NUCLEOTIDE SEQUENCE [LARGE SCALE GENOMIC DNA]</scope>
    <source>
        <strain evidence="2 3">DSM 24302</strain>
    </source>
</reference>
<comment type="caution">
    <text evidence="2">The sequence shown here is derived from an EMBL/GenBank/DDBJ whole genome shotgun (WGS) entry which is preliminary data.</text>
</comment>
<dbReference type="AlphaFoldDB" id="A0A0R2CTC1"/>
<accession>A0A0R2CTC1</accession>
<organism evidence="2 3">
    <name type="scientific">Lentilactobacillus senioris DSM 24302 = JCM 17472</name>
    <dbReference type="NCBI Taxonomy" id="1423802"/>
    <lineage>
        <taxon>Bacteria</taxon>
        <taxon>Bacillati</taxon>
        <taxon>Bacillota</taxon>
        <taxon>Bacilli</taxon>
        <taxon>Lactobacillales</taxon>
        <taxon>Lactobacillaceae</taxon>
        <taxon>Lentilactobacillus</taxon>
    </lineage>
</organism>
<dbReference type="PATRIC" id="fig|1423802.4.peg.1588"/>
<dbReference type="Proteomes" id="UP000051256">
    <property type="component" value="Unassembled WGS sequence"/>
</dbReference>
<gene>
    <name evidence="2" type="ORF">FC56_GL001567</name>
</gene>